<keyword evidence="4" id="KW-1185">Reference proteome</keyword>
<dbReference type="AlphaFoldDB" id="A0A1U7PSF0"/>
<dbReference type="InterPro" id="IPR040495">
    <property type="entry name" value="HU-CCDC81_bac_1"/>
</dbReference>
<feature type="transmembrane region" description="Helical" evidence="1">
    <location>
        <begin position="160"/>
        <end position="179"/>
    </location>
</feature>
<evidence type="ECO:0000256" key="1">
    <source>
        <dbReference type="SAM" id="Phobius"/>
    </source>
</evidence>
<dbReference type="RefSeq" id="WP_159435822.1">
    <property type="nucleotide sequence ID" value="NZ_FTPU01000004.1"/>
</dbReference>
<gene>
    <name evidence="3" type="ORF">SAMN05660493_00526</name>
</gene>
<keyword evidence="1" id="KW-0472">Membrane</keyword>
<proteinExistence type="predicted"/>
<keyword evidence="1" id="KW-0812">Transmembrane</keyword>
<accession>A0A1U7PSF0</accession>
<evidence type="ECO:0000313" key="4">
    <source>
        <dbReference type="Proteomes" id="UP000187261"/>
    </source>
</evidence>
<protein>
    <recommendedName>
        <fullName evidence="2">CCDC81-like prokaryotic HU domain-containing protein</fullName>
    </recommendedName>
</protein>
<dbReference type="OrthoDB" id="653949at2"/>
<evidence type="ECO:0000313" key="3">
    <source>
        <dbReference type="EMBL" id="SIT95859.1"/>
    </source>
</evidence>
<dbReference type="Proteomes" id="UP000187261">
    <property type="component" value="Unassembled WGS sequence"/>
</dbReference>
<feature type="domain" description="CCDC81-like prokaryotic HU" evidence="2">
    <location>
        <begin position="14"/>
        <end position="56"/>
    </location>
</feature>
<name>A0A1U7PSF0_9FLAO</name>
<organism evidence="3 4">
    <name type="scientific">Epilithonimonas bovis DSM 19482</name>
    <dbReference type="NCBI Taxonomy" id="1121284"/>
    <lineage>
        <taxon>Bacteria</taxon>
        <taxon>Pseudomonadati</taxon>
        <taxon>Bacteroidota</taxon>
        <taxon>Flavobacteriia</taxon>
        <taxon>Flavobacteriales</taxon>
        <taxon>Weeksellaceae</taxon>
        <taxon>Chryseobacterium group</taxon>
        <taxon>Epilithonimonas</taxon>
    </lineage>
</organism>
<keyword evidence="1" id="KW-1133">Transmembrane helix</keyword>
<reference evidence="4" key="1">
    <citation type="submission" date="2016-10" db="EMBL/GenBank/DDBJ databases">
        <authorList>
            <person name="Varghese N."/>
            <person name="Submissions S."/>
        </authorList>
    </citation>
    <scope>NUCLEOTIDE SEQUENCE [LARGE SCALE GENOMIC DNA]</scope>
    <source>
        <strain evidence="4">DSM 19482</strain>
    </source>
</reference>
<dbReference type="STRING" id="1121284.SAMN05660493_00526"/>
<sequence>MCSFVAMNFEYFLYQYLLKNNTVEVPDFGVFQLTRESAKIDAENAIITPPRETVVFFYKPAVYGNHLAKYIADETGTNLFVVQMNLKAEVARWHQLMKDNQLLDLKHLGQFQLDDRQEIIKINDSGSDVFGYEEISIQNLQSPKTSKNSTSQEYSISKNVIWTFLAIIVVGVAAISIFGNQELIFGKSSHIPEKKNIKKVTPKKAVAVPKKDSVTIDSIKSTTHAKIQKINR</sequence>
<evidence type="ECO:0000259" key="2">
    <source>
        <dbReference type="Pfam" id="PF18174"/>
    </source>
</evidence>
<dbReference type="EMBL" id="FTPU01000004">
    <property type="protein sequence ID" value="SIT95859.1"/>
    <property type="molecule type" value="Genomic_DNA"/>
</dbReference>
<dbReference type="Pfam" id="PF18174">
    <property type="entry name" value="HU-CCDC81_bac_1"/>
    <property type="match status" value="1"/>
</dbReference>